<dbReference type="Pfam" id="PF07676">
    <property type="entry name" value="PD40"/>
    <property type="match status" value="2"/>
</dbReference>
<feature type="domain" description="TolB N-terminal" evidence="3">
    <location>
        <begin position="63"/>
        <end position="163"/>
    </location>
</feature>
<evidence type="ECO:0000313" key="5">
    <source>
        <dbReference type="Proteomes" id="UP001370348"/>
    </source>
</evidence>
<dbReference type="Gene3D" id="2.120.10.60">
    <property type="entry name" value="Tricorn protease N-terminal domain"/>
    <property type="match status" value="1"/>
</dbReference>
<feature type="chain" id="PRO_5047196471" description="TolB N-terminal domain-containing protein" evidence="2">
    <location>
        <begin position="39"/>
        <end position="450"/>
    </location>
</feature>
<evidence type="ECO:0000256" key="1">
    <source>
        <dbReference type="ARBA" id="ARBA00009820"/>
    </source>
</evidence>
<evidence type="ECO:0000259" key="3">
    <source>
        <dbReference type="Pfam" id="PF04052"/>
    </source>
</evidence>
<keyword evidence="5" id="KW-1185">Reference proteome</keyword>
<dbReference type="InterPro" id="IPR007195">
    <property type="entry name" value="TolB_N"/>
</dbReference>
<dbReference type="PANTHER" id="PTHR36842:SF1">
    <property type="entry name" value="PROTEIN TOLB"/>
    <property type="match status" value="1"/>
</dbReference>
<dbReference type="Proteomes" id="UP001370348">
    <property type="component" value="Chromosome"/>
</dbReference>
<organism evidence="4 5">
    <name type="scientific">Pendulispora albinea</name>
    <dbReference type="NCBI Taxonomy" id="2741071"/>
    <lineage>
        <taxon>Bacteria</taxon>
        <taxon>Pseudomonadati</taxon>
        <taxon>Myxococcota</taxon>
        <taxon>Myxococcia</taxon>
        <taxon>Myxococcales</taxon>
        <taxon>Sorangiineae</taxon>
        <taxon>Pendulisporaceae</taxon>
        <taxon>Pendulispora</taxon>
    </lineage>
</organism>
<sequence>MNQLLFANLTTKKIHLSALAVTATTLAFGVFGAIPAQAQTPPPAGASSSLPSVSQPTGGEVKTITVSGGNRTLFKLAVAPLVGERDTSNTVVEVASRDFTLSSIFQVLDPKSFTANLSAEGTGIEPASWRNIGAEGVVKGLSSMRGSNVHLELRLFVVSRGTEAVLKKDYDVPPTGVRGAVHQFCNEVVKWFTGTAGSFGTRMVFSATTGRGQKGIFTIDSDGAGLSRLSTVSNVALAPAVGPGGVYYSAGMPDGTYQLFKVGSSSPVVKNPGLIFGVGFGGGKMALVVSQNGQSDIFTGGPDGSGLSKSTQGGLNTHPAIGPGGQLAYVSNQGGNPQIYVDGKRVSWRGTYNMAPVWCNDPEGVRILFMGRDGATWDIFSVDPSGSPGSMKRLTQDQGSNTYPACSPDGRQVAFFSTRGGGGIYLSNPQGMNQQRISTASGESLRWEGN</sequence>
<keyword evidence="2" id="KW-0732">Signal</keyword>
<dbReference type="SUPFAM" id="SSF69304">
    <property type="entry name" value="Tricorn protease N-terminal domain"/>
    <property type="match status" value="1"/>
</dbReference>
<dbReference type="InterPro" id="IPR011659">
    <property type="entry name" value="WD40"/>
</dbReference>
<gene>
    <name evidence="4" type="ORF">LZC94_26830</name>
</gene>
<protein>
    <recommendedName>
        <fullName evidence="3">TolB N-terminal domain-containing protein</fullName>
    </recommendedName>
</protein>
<proteinExistence type="inferred from homology"/>
<feature type="signal peptide" evidence="2">
    <location>
        <begin position="1"/>
        <end position="38"/>
    </location>
</feature>
<dbReference type="InterPro" id="IPR011042">
    <property type="entry name" value="6-blade_b-propeller_TolB-like"/>
</dbReference>
<evidence type="ECO:0000313" key="4">
    <source>
        <dbReference type="EMBL" id="WXB11468.1"/>
    </source>
</evidence>
<dbReference type="RefSeq" id="WP_394821088.1">
    <property type="nucleotide sequence ID" value="NZ_CP089984.1"/>
</dbReference>
<dbReference type="Gene3D" id="2.120.10.30">
    <property type="entry name" value="TolB, C-terminal domain"/>
    <property type="match status" value="1"/>
</dbReference>
<dbReference type="PANTHER" id="PTHR36842">
    <property type="entry name" value="PROTEIN TOLB HOMOLOG"/>
    <property type="match status" value="1"/>
</dbReference>
<comment type="similarity">
    <text evidence="1">Belongs to the TolB family.</text>
</comment>
<accession>A0ABZ2LKJ2</accession>
<dbReference type="Gene3D" id="3.40.50.10070">
    <property type="entry name" value="TolB, N-terminal domain"/>
    <property type="match status" value="1"/>
</dbReference>
<evidence type="ECO:0000256" key="2">
    <source>
        <dbReference type="SAM" id="SignalP"/>
    </source>
</evidence>
<dbReference type="Pfam" id="PF04052">
    <property type="entry name" value="TolB_N"/>
    <property type="match status" value="1"/>
</dbReference>
<reference evidence="4 5" key="1">
    <citation type="submission" date="2021-12" db="EMBL/GenBank/DDBJ databases">
        <title>Discovery of the Pendulisporaceae a myxobacterial family with distinct sporulation behavior and unique specialized metabolism.</title>
        <authorList>
            <person name="Garcia R."/>
            <person name="Popoff A."/>
            <person name="Bader C.D."/>
            <person name="Loehr J."/>
            <person name="Walesch S."/>
            <person name="Walt C."/>
            <person name="Boldt J."/>
            <person name="Bunk B."/>
            <person name="Haeckl F.J.F.P.J."/>
            <person name="Gunesch A.P."/>
            <person name="Birkelbach J."/>
            <person name="Nuebel U."/>
            <person name="Pietschmann T."/>
            <person name="Bach T."/>
            <person name="Mueller R."/>
        </authorList>
    </citation>
    <scope>NUCLEOTIDE SEQUENCE [LARGE SCALE GENOMIC DNA]</scope>
    <source>
        <strain evidence="4 5">MSr11954</strain>
    </source>
</reference>
<dbReference type="EMBL" id="CP089984">
    <property type="protein sequence ID" value="WXB11468.1"/>
    <property type="molecule type" value="Genomic_DNA"/>
</dbReference>
<name>A0ABZ2LKJ2_9BACT</name>
<dbReference type="SUPFAM" id="SSF52964">
    <property type="entry name" value="TolB, N-terminal domain"/>
    <property type="match status" value="1"/>
</dbReference>